<dbReference type="InterPro" id="IPR000253">
    <property type="entry name" value="FHA_dom"/>
</dbReference>
<dbReference type="SUPFAM" id="SSF49879">
    <property type="entry name" value="SMAD/FHA domain"/>
    <property type="match status" value="1"/>
</dbReference>
<dbReference type="InterPro" id="IPR008984">
    <property type="entry name" value="SMAD_FHA_dom_sf"/>
</dbReference>
<evidence type="ECO:0000313" key="2">
    <source>
        <dbReference type="EMBL" id="MCP2731878.1"/>
    </source>
</evidence>
<protein>
    <submittedName>
        <fullName evidence="2">FHA domain-containing protein</fullName>
    </submittedName>
</protein>
<proteinExistence type="predicted"/>
<dbReference type="Pfam" id="PF00498">
    <property type="entry name" value="FHA"/>
    <property type="match status" value="1"/>
</dbReference>
<gene>
    <name evidence="2" type="ORF">NJ959_25940</name>
</gene>
<dbReference type="Gene3D" id="2.60.200.20">
    <property type="match status" value="1"/>
</dbReference>
<evidence type="ECO:0000259" key="1">
    <source>
        <dbReference type="PROSITE" id="PS50006"/>
    </source>
</evidence>
<dbReference type="Proteomes" id="UP001204953">
    <property type="component" value="Unassembled WGS sequence"/>
</dbReference>
<dbReference type="SMART" id="SM00240">
    <property type="entry name" value="FHA"/>
    <property type="match status" value="1"/>
</dbReference>
<organism evidence="2 3">
    <name type="scientific">Limnofasciculus baicalensis BBK-W-15</name>
    <dbReference type="NCBI Taxonomy" id="2699891"/>
    <lineage>
        <taxon>Bacteria</taxon>
        <taxon>Bacillati</taxon>
        <taxon>Cyanobacteriota</taxon>
        <taxon>Cyanophyceae</taxon>
        <taxon>Coleofasciculales</taxon>
        <taxon>Coleofasciculaceae</taxon>
        <taxon>Limnofasciculus</taxon>
        <taxon>Limnofasciculus baicalensis</taxon>
    </lineage>
</organism>
<reference evidence="2" key="1">
    <citation type="submission" date="2022-06" db="EMBL/GenBank/DDBJ databases">
        <title>New cyanobacteria of genus Symplocastrum in benthos of Lake Baikal.</title>
        <authorList>
            <person name="Sorokovikova E."/>
            <person name="Tikhonova I."/>
            <person name="Krasnopeev A."/>
            <person name="Evseev P."/>
            <person name="Gladkikh A."/>
            <person name="Belykh O."/>
        </authorList>
    </citation>
    <scope>NUCLEOTIDE SEQUENCE</scope>
    <source>
        <strain evidence="2">BBK-W-15</strain>
    </source>
</reference>
<sequence length="144" mass="16270">MQNNKLIDYSLLWATLAPSVITLSLRHPSQHSTLQQWSFEGKPTINIGRCPNNDIVLHSSVVSRRHLAIRQMATRWQLINFSSNGSYFQGQPFNQITVLDGMIIRLAFSGPQIQIHLGINAPTPILKYQQSQNIMDKKSLVVSC</sequence>
<evidence type="ECO:0000313" key="3">
    <source>
        <dbReference type="Proteomes" id="UP001204953"/>
    </source>
</evidence>
<name>A0AAE3KRP0_9CYAN</name>
<dbReference type="EMBL" id="JAMZMM010000418">
    <property type="protein sequence ID" value="MCP2731878.1"/>
    <property type="molecule type" value="Genomic_DNA"/>
</dbReference>
<dbReference type="PROSITE" id="PS50006">
    <property type="entry name" value="FHA_DOMAIN"/>
    <property type="match status" value="1"/>
</dbReference>
<dbReference type="AlphaFoldDB" id="A0AAE3KRP0"/>
<comment type="caution">
    <text evidence="2">The sequence shown here is derived from an EMBL/GenBank/DDBJ whole genome shotgun (WGS) entry which is preliminary data.</text>
</comment>
<accession>A0AAE3KRP0</accession>
<keyword evidence="3" id="KW-1185">Reference proteome</keyword>
<feature type="domain" description="FHA" evidence="1">
    <location>
        <begin position="45"/>
        <end position="93"/>
    </location>
</feature>
<dbReference type="RefSeq" id="WP_254014608.1">
    <property type="nucleotide sequence ID" value="NZ_JAMZMM010000418.1"/>
</dbReference>